<dbReference type="InterPro" id="IPR010359">
    <property type="entry name" value="IrrE_HExxH"/>
</dbReference>
<keyword evidence="3" id="KW-1185">Reference proteome</keyword>
<evidence type="ECO:0000313" key="3">
    <source>
        <dbReference type="Proteomes" id="UP000275356"/>
    </source>
</evidence>
<proteinExistence type="predicted"/>
<feature type="domain" description="IrrE N-terminal-like" evidence="1">
    <location>
        <begin position="10"/>
        <end position="113"/>
    </location>
</feature>
<dbReference type="RefSeq" id="WP_123738212.1">
    <property type="nucleotide sequence ID" value="NZ_CALFQU010000036.1"/>
</dbReference>
<dbReference type="Pfam" id="PF06114">
    <property type="entry name" value="Peptidase_M78"/>
    <property type="match status" value="1"/>
</dbReference>
<organism evidence="2 3">
    <name type="scientific">Salana multivorans</name>
    <dbReference type="NCBI Taxonomy" id="120377"/>
    <lineage>
        <taxon>Bacteria</taxon>
        <taxon>Bacillati</taxon>
        <taxon>Actinomycetota</taxon>
        <taxon>Actinomycetes</taxon>
        <taxon>Micrococcales</taxon>
        <taxon>Beutenbergiaceae</taxon>
        <taxon>Salana</taxon>
    </lineage>
</organism>
<accession>A0A3N2D869</accession>
<evidence type="ECO:0000313" key="2">
    <source>
        <dbReference type="EMBL" id="ROR95975.1"/>
    </source>
</evidence>
<dbReference type="Gene3D" id="1.10.10.2910">
    <property type="match status" value="1"/>
</dbReference>
<comment type="caution">
    <text evidence="2">The sequence shown here is derived from an EMBL/GenBank/DDBJ whole genome shotgun (WGS) entry which is preliminary data.</text>
</comment>
<reference evidence="2 3" key="1">
    <citation type="submission" date="2018-11" db="EMBL/GenBank/DDBJ databases">
        <title>Sequencing the genomes of 1000 actinobacteria strains.</title>
        <authorList>
            <person name="Klenk H.-P."/>
        </authorList>
    </citation>
    <scope>NUCLEOTIDE SEQUENCE [LARGE SCALE GENOMIC DNA]</scope>
    <source>
        <strain evidence="2 3">DSM 13521</strain>
    </source>
</reference>
<dbReference type="OrthoDB" id="4727201at2"/>
<protein>
    <submittedName>
        <fullName evidence="2">Uncharacterized protein DUF955</fullName>
    </submittedName>
</protein>
<sequence>MEELIWLAGAMGMRVVFRDLGSRSGEVHSTGIIYVNPRKTLLTQRTTLAHELGHVHHRHDWRTRHDRERDEREANLWAAQTLISSLEYSLAERLVGNHAGALAKELGVTVQLVTLYQGHHDGRGRTMRMDEGVA</sequence>
<dbReference type="EMBL" id="RKHQ01000001">
    <property type="protein sequence ID" value="ROR95975.1"/>
    <property type="molecule type" value="Genomic_DNA"/>
</dbReference>
<dbReference type="Proteomes" id="UP000275356">
    <property type="component" value="Unassembled WGS sequence"/>
</dbReference>
<gene>
    <name evidence="2" type="ORF">EDD28_0544</name>
</gene>
<evidence type="ECO:0000259" key="1">
    <source>
        <dbReference type="Pfam" id="PF06114"/>
    </source>
</evidence>
<dbReference type="AlphaFoldDB" id="A0A3N2D869"/>
<name>A0A3N2D869_9MICO</name>